<keyword evidence="3" id="KW-0456">Lyase</keyword>
<proteinExistence type="predicted"/>
<evidence type="ECO:0000313" key="8">
    <source>
        <dbReference type="WBParaSite" id="HCON_00133780-00001"/>
    </source>
</evidence>
<dbReference type="GO" id="GO:0006635">
    <property type="term" value="P:fatty acid beta-oxidation"/>
    <property type="evidence" value="ECO:0007669"/>
    <property type="project" value="TreeGrafter"/>
</dbReference>
<dbReference type="GO" id="GO:0016853">
    <property type="term" value="F:isomerase activity"/>
    <property type="evidence" value="ECO:0007669"/>
    <property type="project" value="UniProtKB-KW"/>
</dbReference>
<organism evidence="7 8">
    <name type="scientific">Haemonchus contortus</name>
    <name type="common">Barber pole worm</name>
    <dbReference type="NCBI Taxonomy" id="6289"/>
    <lineage>
        <taxon>Eukaryota</taxon>
        <taxon>Metazoa</taxon>
        <taxon>Ecdysozoa</taxon>
        <taxon>Nematoda</taxon>
        <taxon>Chromadorea</taxon>
        <taxon>Rhabditida</taxon>
        <taxon>Rhabditina</taxon>
        <taxon>Rhabditomorpha</taxon>
        <taxon>Strongyloidea</taxon>
        <taxon>Trichostrongylidae</taxon>
        <taxon>Haemonchus</taxon>
    </lineage>
</organism>
<dbReference type="GO" id="GO:0016829">
    <property type="term" value="F:lyase activity"/>
    <property type="evidence" value="ECO:0007669"/>
    <property type="project" value="UniProtKB-KW"/>
</dbReference>
<evidence type="ECO:0000259" key="6">
    <source>
        <dbReference type="Pfam" id="PF02737"/>
    </source>
</evidence>
<evidence type="ECO:0000256" key="4">
    <source>
        <dbReference type="ARBA" id="ARBA00023268"/>
    </source>
</evidence>
<feature type="domain" description="3-hydroxyacyl-CoA dehydrogenase NAD binding" evidence="6">
    <location>
        <begin position="43"/>
        <end position="220"/>
    </location>
</feature>
<keyword evidence="1" id="KW-0560">Oxidoreductase</keyword>
<keyword evidence="4" id="KW-0511">Multifunctional enzyme</keyword>
<feature type="domain" description="3-hydroxyacyl-CoA dehydrogenase C-terminal" evidence="5">
    <location>
        <begin position="224"/>
        <end position="311"/>
    </location>
</feature>
<dbReference type="GO" id="GO:0070403">
    <property type="term" value="F:NAD+ binding"/>
    <property type="evidence" value="ECO:0007669"/>
    <property type="project" value="InterPro"/>
</dbReference>
<dbReference type="Pfam" id="PF00725">
    <property type="entry name" value="3HCDH"/>
    <property type="match status" value="1"/>
</dbReference>
<dbReference type="OrthoDB" id="2018133at2759"/>
<evidence type="ECO:0000256" key="1">
    <source>
        <dbReference type="ARBA" id="ARBA00023002"/>
    </source>
</evidence>
<dbReference type="InterPro" id="IPR036291">
    <property type="entry name" value="NAD(P)-bd_dom_sf"/>
</dbReference>
<dbReference type="Gene3D" id="1.10.1040.50">
    <property type="match status" value="1"/>
</dbReference>
<dbReference type="SUPFAM" id="SSF48179">
    <property type="entry name" value="6-phosphogluconate dehydrogenase C-terminal domain-like"/>
    <property type="match status" value="2"/>
</dbReference>
<evidence type="ECO:0000256" key="2">
    <source>
        <dbReference type="ARBA" id="ARBA00023235"/>
    </source>
</evidence>
<dbReference type="FunFam" id="3.40.50.720:FF:000796">
    <property type="entry name" value="Enoyl-CoA Hydratase"/>
    <property type="match status" value="1"/>
</dbReference>
<dbReference type="OMA" id="TAFQACE"/>
<dbReference type="FunFam" id="1.10.1040.50:FF:000006">
    <property type="entry name" value="Peroxisomal bifunctional enzyme"/>
    <property type="match status" value="1"/>
</dbReference>
<protein>
    <submittedName>
        <fullName evidence="8">Peroxisomal fatty acid beta-oxidation multifunctional protein MFP2</fullName>
    </submittedName>
</protein>
<dbReference type="PANTHER" id="PTHR23309">
    <property type="entry name" value="3-HYDROXYACYL-COA DEHYROGENASE"/>
    <property type="match status" value="1"/>
</dbReference>
<dbReference type="Gene3D" id="3.40.50.720">
    <property type="entry name" value="NAD(P)-binding Rossmann-like Domain"/>
    <property type="match status" value="1"/>
</dbReference>
<dbReference type="InterPro" id="IPR008927">
    <property type="entry name" value="6-PGluconate_DH-like_C_sf"/>
</dbReference>
<dbReference type="Proteomes" id="UP000025227">
    <property type="component" value="Unplaced"/>
</dbReference>
<keyword evidence="2" id="KW-0413">Isomerase</keyword>
<name>A0A7I4YQI5_HAECO</name>
<evidence type="ECO:0000313" key="7">
    <source>
        <dbReference type="Proteomes" id="UP000025227"/>
    </source>
</evidence>
<reference evidence="8" key="1">
    <citation type="submission" date="2020-12" db="UniProtKB">
        <authorList>
            <consortium name="WormBaseParasite"/>
        </authorList>
    </citation>
    <scope>IDENTIFICATION</scope>
    <source>
        <strain evidence="8">MHco3</strain>
    </source>
</reference>
<dbReference type="InterPro" id="IPR006108">
    <property type="entry name" value="3HC_DH_C"/>
</dbReference>
<dbReference type="WBParaSite" id="HCON_00133780-00001">
    <property type="protein sequence ID" value="HCON_00133780-00001"/>
    <property type="gene ID" value="HCON_00133780"/>
</dbReference>
<dbReference type="AlphaFoldDB" id="A0A7I4YQI5"/>
<keyword evidence="7" id="KW-1185">Reference proteome</keyword>
<accession>A0A7I4YQI5</accession>
<dbReference type="GO" id="GO:0003857">
    <property type="term" value="F:(3S)-3-hydroxyacyl-CoA dehydrogenase (NAD+) activity"/>
    <property type="evidence" value="ECO:0007669"/>
    <property type="project" value="TreeGrafter"/>
</dbReference>
<dbReference type="Pfam" id="PF02737">
    <property type="entry name" value="3HCDH_N"/>
    <property type="match status" value="1"/>
</dbReference>
<evidence type="ECO:0000256" key="3">
    <source>
        <dbReference type="ARBA" id="ARBA00023239"/>
    </source>
</evidence>
<sequence length="436" mass="49096">MDLQNVPADVKTYIMNAIQRASRWHLPNGDSWKNSKALKIKNAAVVGGSTMGRGIAIALYRAGYRTTLVENDAKSLEMCRRGLATTCAREQKLGRFTPSQSEELEKGIRLTTDLSSLKNCDLVIEAVFEKMKLKTELFAKLDRICPQTTVFATNTSSLDIDEMSSVLHRRDRLVGMHFFNPAHIIKMVEVVHGKYTSAETIATVFAVCFQMKKVPILVGNCPSFVFNRLLGVYLNQAQKLLYQYGMFPHDVDDLLKSFGLIMGPFTVADMNGLDVGALLKKEHNYPLSPIEKELLQLNRFGRKTGRGFYAYDSMTQKKSNDVEVEAIIRKLAEGSNYNIRLLCDSEALEFVLFPMVNEGFLCVEEGMIEDESLIDIMFLMGFGWPLVQGGPMRWGRSIGLGKIAGSVAHWQRLEPHDRSYQLSKSLTKCIQERSHI</sequence>
<dbReference type="GO" id="GO:0005777">
    <property type="term" value="C:peroxisome"/>
    <property type="evidence" value="ECO:0007669"/>
    <property type="project" value="TreeGrafter"/>
</dbReference>
<evidence type="ECO:0000259" key="5">
    <source>
        <dbReference type="Pfam" id="PF00725"/>
    </source>
</evidence>
<dbReference type="InterPro" id="IPR006176">
    <property type="entry name" value="3-OHacyl-CoA_DH_NAD-bd"/>
</dbReference>
<dbReference type="SUPFAM" id="SSF51735">
    <property type="entry name" value="NAD(P)-binding Rossmann-fold domains"/>
    <property type="match status" value="1"/>
</dbReference>
<dbReference type="PANTHER" id="PTHR23309:SF49">
    <property type="entry name" value="PEROXISOMAL BIFUNCTIONAL ENZYME"/>
    <property type="match status" value="1"/>
</dbReference>